<keyword evidence="3" id="KW-1003">Cell membrane</keyword>
<evidence type="ECO:0000256" key="6">
    <source>
        <dbReference type="ARBA" id="ARBA00022723"/>
    </source>
</evidence>
<evidence type="ECO:0000256" key="4">
    <source>
        <dbReference type="ARBA" id="ARBA00022485"/>
    </source>
</evidence>
<feature type="transmembrane region" description="Helical" evidence="11">
    <location>
        <begin position="284"/>
        <end position="303"/>
    </location>
</feature>
<feature type="domain" description="4Fe-4S ferredoxin-type" evidence="12">
    <location>
        <begin position="94"/>
        <end position="123"/>
    </location>
</feature>
<dbReference type="RefSeq" id="WP_241715420.1">
    <property type="nucleotide sequence ID" value="NZ_JALBUF010000008.1"/>
</dbReference>
<evidence type="ECO:0000313" key="13">
    <source>
        <dbReference type="EMBL" id="MCI0184123.1"/>
    </source>
</evidence>
<feature type="transmembrane region" description="Helical" evidence="11">
    <location>
        <begin position="463"/>
        <end position="479"/>
    </location>
</feature>
<keyword evidence="4" id="KW-0004">4Fe-4S</keyword>
<dbReference type="GO" id="GO:0051539">
    <property type="term" value="F:4 iron, 4 sulfur cluster binding"/>
    <property type="evidence" value="ECO:0007669"/>
    <property type="project" value="UniProtKB-KW"/>
</dbReference>
<evidence type="ECO:0000256" key="10">
    <source>
        <dbReference type="ARBA" id="ARBA00023136"/>
    </source>
</evidence>
<dbReference type="GO" id="GO:0046872">
    <property type="term" value="F:metal ion binding"/>
    <property type="evidence" value="ECO:0007669"/>
    <property type="project" value="UniProtKB-KW"/>
</dbReference>
<evidence type="ECO:0000256" key="9">
    <source>
        <dbReference type="ARBA" id="ARBA00023014"/>
    </source>
</evidence>
<dbReference type="InterPro" id="IPR050954">
    <property type="entry name" value="ET_IronSulfur_Cluster-Binding"/>
</dbReference>
<dbReference type="InterPro" id="IPR017900">
    <property type="entry name" value="4Fe4S_Fe_S_CS"/>
</dbReference>
<evidence type="ECO:0000256" key="7">
    <source>
        <dbReference type="ARBA" id="ARBA00022989"/>
    </source>
</evidence>
<keyword evidence="14" id="KW-1185">Reference proteome</keyword>
<gene>
    <name evidence="13" type="ORF">MM817_02418</name>
</gene>
<dbReference type="PROSITE" id="PS00198">
    <property type="entry name" value="4FE4S_FER_1"/>
    <property type="match status" value="1"/>
</dbReference>
<keyword evidence="10 11" id="KW-0472">Membrane</keyword>
<dbReference type="PROSITE" id="PS51379">
    <property type="entry name" value="4FE4S_FER_2"/>
    <property type="match status" value="2"/>
</dbReference>
<feature type="transmembrane region" description="Helical" evidence="11">
    <location>
        <begin position="419"/>
        <end position="442"/>
    </location>
</feature>
<proteinExistence type="inferred from homology"/>
<feature type="transmembrane region" description="Helical" evidence="11">
    <location>
        <begin position="387"/>
        <end position="407"/>
    </location>
</feature>
<dbReference type="InterPro" id="IPR017896">
    <property type="entry name" value="4Fe4S_Fe-S-bd"/>
</dbReference>
<dbReference type="EMBL" id="JALBUF010000008">
    <property type="protein sequence ID" value="MCI0184123.1"/>
    <property type="molecule type" value="Genomic_DNA"/>
</dbReference>
<keyword evidence="5 11" id="KW-0812">Transmembrane</keyword>
<evidence type="ECO:0000313" key="14">
    <source>
        <dbReference type="Proteomes" id="UP001139263"/>
    </source>
</evidence>
<dbReference type="Pfam" id="PF13247">
    <property type="entry name" value="Fer4_11"/>
    <property type="match status" value="1"/>
</dbReference>
<dbReference type="PANTHER" id="PTHR43177">
    <property type="entry name" value="PROTEIN NRFC"/>
    <property type="match status" value="1"/>
</dbReference>
<dbReference type="SUPFAM" id="SSF54862">
    <property type="entry name" value="4Fe-4S ferredoxins"/>
    <property type="match status" value="1"/>
</dbReference>
<comment type="similarity">
    <text evidence="2">Belongs to the NrfD family.</text>
</comment>
<comment type="caution">
    <text evidence="13">The sequence shown here is derived from an EMBL/GenBank/DDBJ whole genome shotgun (WGS) entry which is preliminary data.</text>
</comment>
<keyword evidence="8" id="KW-0408">Iron</keyword>
<dbReference type="InterPro" id="IPR005614">
    <property type="entry name" value="NrfD-like"/>
</dbReference>
<feature type="transmembrane region" description="Helical" evidence="11">
    <location>
        <begin position="485"/>
        <end position="503"/>
    </location>
</feature>
<evidence type="ECO:0000259" key="12">
    <source>
        <dbReference type="PROSITE" id="PS51379"/>
    </source>
</evidence>
<dbReference type="Proteomes" id="UP001139263">
    <property type="component" value="Unassembled WGS sequence"/>
</dbReference>
<dbReference type="PANTHER" id="PTHR43177:SF3">
    <property type="entry name" value="PROTEIN NRFC HOMOLOG"/>
    <property type="match status" value="1"/>
</dbReference>
<evidence type="ECO:0000256" key="11">
    <source>
        <dbReference type="SAM" id="Phobius"/>
    </source>
</evidence>
<comment type="subcellular location">
    <subcellularLocation>
        <location evidence="1">Cell membrane</location>
        <topology evidence="1">Multi-pass membrane protein</topology>
    </subcellularLocation>
</comment>
<accession>A0A9X1VDE5</accession>
<dbReference type="Pfam" id="PF03916">
    <property type="entry name" value="NrfD"/>
    <property type="match status" value="1"/>
</dbReference>
<evidence type="ECO:0000256" key="1">
    <source>
        <dbReference type="ARBA" id="ARBA00004651"/>
    </source>
</evidence>
<organism evidence="13 14">
    <name type="scientific">Sulfoacidibacillus ferrooxidans</name>
    <dbReference type="NCBI Taxonomy" id="2005001"/>
    <lineage>
        <taxon>Bacteria</taxon>
        <taxon>Bacillati</taxon>
        <taxon>Bacillota</taxon>
        <taxon>Bacilli</taxon>
        <taxon>Bacillales</taxon>
        <taxon>Alicyclobacillaceae</taxon>
        <taxon>Sulfoacidibacillus</taxon>
    </lineage>
</organism>
<evidence type="ECO:0000256" key="8">
    <source>
        <dbReference type="ARBA" id="ARBA00023004"/>
    </source>
</evidence>
<keyword evidence="7 11" id="KW-1133">Transmembrane helix</keyword>
<evidence type="ECO:0000256" key="2">
    <source>
        <dbReference type="ARBA" id="ARBA00008929"/>
    </source>
</evidence>
<feature type="domain" description="4Fe-4S ferredoxin-type" evidence="12">
    <location>
        <begin position="17"/>
        <end position="46"/>
    </location>
</feature>
<feature type="transmembrane region" description="Helical" evidence="11">
    <location>
        <begin position="353"/>
        <end position="375"/>
    </location>
</feature>
<reference evidence="13" key="1">
    <citation type="submission" date="2022-03" db="EMBL/GenBank/DDBJ databases">
        <title>Draft Genome Sequence of Firmicute Strain S0AB, a Heterotrophic Iron/Sulfur-Oxidizing Extreme Acidophile.</title>
        <authorList>
            <person name="Vergara E."/>
            <person name="Pakostova E."/>
            <person name="Johnson D.B."/>
            <person name="Holmes D.S."/>
        </authorList>
    </citation>
    <scope>NUCLEOTIDE SEQUENCE</scope>
    <source>
        <strain evidence="13">S0AB</strain>
    </source>
</reference>
<dbReference type="AlphaFoldDB" id="A0A9X1VDE5"/>
<dbReference type="Gene3D" id="1.20.1630.10">
    <property type="entry name" value="Formate dehydrogenase/DMSO reductase domain"/>
    <property type="match status" value="1"/>
</dbReference>
<evidence type="ECO:0000256" key="3">
    <source>
        <dbReference type="ARBA" id="ARBA00022475"/>
    </source>
</evidence>
<dbReference type="GO" id="GO:0005886">
    <property type="term" value="C:plasma membrane"/>
    <property type="evidence" value="ECO:0007669"/>
    <property type="project" value="UniProtKB-SubCell"/>
</dbReference>
<dbReference type="CDD" id="cd10551">
    <property type="entry name" value="PsrB"/>
    <property type="match status" value="1"/>
</dbReference>
<keyword evidence="9" id="KW-0411">Iron-sulfur</keyword>
<evidence type="ECO:0000256" key="5">
    <source>
        <dbReference type="ARBA" id="ARBA00022692"/>
    </source>
</evidence>
<name>A0A9X1VDE5_9BACL</name>
<feature type="transmembrane region" description="Helical" evidence="11">
    <location>
        <begin position="323"/>
        <end position="347"/>
    </location>
</feature>
<sequence>MIELEVLPNVETAPVRWGKVINQETCIGCHACSVACKSEHLVPLAINRTYVKQVEVGVYPQVSRQFQITRCNQCDEAPCVPICPVTAMFKRPDGIVDFDRDVCIGCKACIAACPYDAIQISPDSHSAEKCNFCAHRIDQGLEPACVVVCPVEAIVVGNLNDTNSEVFQLISRKKADVRKPEKGTEPKVYYIGASDYTLNPAKATYQGQNMYSMQKEGYPVMAEKHEHKKHKVAEARLAYDVPHNSPWHWEVSLYTWTKSLSAGVFILFAILTFAGQTLSPLWNISSAVIGGVFLGITGILLIVDLEHPSRFIRIFTRPQWKSWLVRGSFIIAIYSLVLLAQFVLGIAGMSGGYTLAVLGLIFGGMTAMYTAFLFAQAKGRDLWQNPSLPLHLFSQATLAGAAVYSLLGLVLPLSPVAALIVHITLLVALAMHFILIISELVIPHPILGAKRAAHQMIYGRYRSYYWTGLIVGALIPLLIAIFSSAIAAAAVVSILALIGLLAYEHAFVQAGQSIPLS</sequence>
<protein>
    <recommendedName>
        <fullName evidence="12">4Fe-4S ferredoxin-type domain-containing protein</fullName>
    </recommendedName>
</protein>
<dbReference type="Gene3D" id="3.30.70.20">
    <property type="match status" value="2"/>
</dbReference>
<keyword evidence="6" id="KW-0479">Metal-binding</keyword>